<feature type="compositionally biased region" description="Acidic residues" evidence="1">
    <location>
        <begin position="8"/>
        <end position="22"/>
    </location>
</feature>
<evidence type="ECO:0000313" key="3">
    <source>
        <dbReference type="Proteomes" id="UP001165083"/>
    </source>
</evidence>
<evidence type="ECO:0000256" key="1">
    <source>
        <dbReference type="SAM" id="MobiDB-lite"/>
    </source>
</evidence>
<evidence type="ECO:0000313" key="2">
    <source>
        <dbReference type="EMBL" id="GMF32506.1"/>
    </source>
</evidence>
<sequence>MELCQVGENEDDSGNDVSSDDDESGVFGAGIFGASVDLRRFSKNTFGLPDNQMNDFTDVRRFNSNQKPRRPSYPSGPEALATRYARPFEVAAWHGNLPIMQLIRGERRLDDVKIARFGLGGTVEPLVDAAKTIDMSKALVSTSYYGQLEAVEYLLSRFTPTENAVGNAILAAAEVSFCNSQRILLQYRHTVNMPLGLTKEQEYQIGTAHPVEYFIDAAF</sequence>
<feature type="region of interest" description="Disordered" evidence="1">
    <location>
        <begin position="1"/>
        <end position="22"/>
    </location>
</feature>
<comment type="caution">
    <text evidence="2">The sequence shown here is derived from an EMBL/GenBank/DDBJ whole genome shotgun (WGS) entry which is preliminary data.</text>
</comment>
<dbReference type="AlphaFoldDB" id="A0A9W7CGD0"/>
<reference evidence="2" key="1">
    <citation type="submission" date="2023-04" db="EMBL/GenBank/DDBJ databases">
        <title>Phytophthora lilii NBRC 32176.</title>
        <authorList>
            <person name="Ichikawa N."/>
            <person name="Sato H."/>
            <person name="Tonouchi N."/>
        </authorList>
    </citation>
    <scope>NUCLEOTIDE SEQUENCE</scope>
    <source>
        <strain evidence="2">NBRC 32176</strain>
    </source>
</reference>
<keyword evidence="3" id="KW-1185">Reference proteome</keyword>
<accession>A0A9W7CGD0</accession>
<protein>
    <submittedName>
        <fullName evidence="2">Unnamed protein product</fullName>
    </submittedName>
</protein>
<dbReference type="EMBL" id="BSXW01000992">
    <property type="protein sequence ID" value="GMF32506.1"/>
    <property type="molecule type" value="Genomic_DNA"/>
</dbReference>
<dbReference type="Proteomes" id="UP001165083">
    <property type="component" value="Unassembled WGS sequence"/>
</dbReference>
<name>A0A9W7CGD0_9STRA</name>
<organism evidence="2 3">
    <name type="scientific">Phytophthora lilii</name>
    <dbReference type="NCBI Taxonomy" id="2077276"/>
    <lineage>
        <taxon>Eukaryota</taxon>
        <taxon>Sar</taxon>
        <taxon>Stramenopiles</taxon>
        <taxon>Oomycota</taxon>
        <taxon>Peronosporomycetes</taxon>
        <taxon>Peronosporales</taxon>
        <taxon>Peronosporaceae</taxon>
        <taxon>Phytophthora</taxon>
    </lineage>
</organism>
<proteinExistence type="predicted"/>
<gene>
    <name evidence="2" type="ORF">Plil01_001389400</name>
</gene>